<dbReference type="Proteomes" id="UP000478052">
    <property type="component" value="Unassembled WGS sequence"/>
</dbReference>
<dbReference type="InterPro" id="IPR003117">
    <property type="entry name" value="cAMP_dep_PK_reg_su_I/II_a/b"/>
</dbReference>
<organism evidence="2 3">
    <name type="scientific">Aphis craccivora</name>
    <name type="common">Cowpea aphid</name>
    <dbReference type="NCBI Taxonomy" id="307492"/>
    <lineage>
        <taxon>Eukaryota</taxon>
        <taxon>Metazoa</taxon>
        <taxon>Ecdysozoa</taxon>
        <taxon>Arthropoda</taxon>
        <taxon>Hexapoda</taxon>
        <taxon>Insecta</taxon>
        <taxon>Pterygota</taxon>
        <taxon>Neoptera</taxon>
        <taxon>Paraneoptera</taxon>
        <taxon>Hemiptera</taxon>
        <taxon>Sternorrhyncha</taxon>
        <taxon>Aphidomorpha</taxon>
        <taxon>Aphidoidea</taxon>
        <taxon>Aphididae</taxon>
        <taxon>Aphidini</taxon>
        <taxon>Aphis</taxon>
        <taxon>Aphis</taxon>
    </lineage>
</organism>
<accession>A0A6G0YYM0</accession>
<evidence type="ECO:0000313" key="3">
    <source>
        <dbReference type="Proteomes" id="UP000478052"/>
    </source>
</evidence>
<dbReference type="SUPFAM" id="SSF47391">
    <property type="entry name" value="Dimerization-anchoring domain of cAMP-dependent PK regulatory subunit"/>
    <property type="match status" value="1"/>
</dbReference>
<dbReference type="EMBL" id="VUJU01001915">
    <property type="protein sequence ID" value="KAF0763304.1"/>
    <property type="molecule type" value="Genomic_DNA"/>
</dbReference>
<name>A0A6G0YYM0_APHCR</name>
<feature type="domain" description="RIIa" evidence="1">
    <location>
        <begin position="21"/>
        <end position="58"/>
    </location>
</feature>
<gene>
    <name evidence="2" type="ORF">FWK35_00023479</name>
</gene>
<evidence type="ECO:0000259" key="1">
    <source>
        <dbReference type="SMART" id="SM00394"/>
    </source>
</evidence>
<reference evidence="2 3" key="1">
    <citation type="submission" date="2019-08" db="EMBL/GenBank/DDBJ databases">
        <title>Whole genome of Aphis craccivora.</title>
        <authorList>
            <person name="Voronova N.V."/>
            <person name="Shulinski R.S."/>
            <person name="Bandarenka Y.V."/>
            <person name="Zhorov D.G."/>
            <person name="Warner D."/>
        </authorList>
    </citation>
    <scope>NUCLEOTIDE SEQUENCE [LARGE SCALE GENOMIC DNA]</scope>
    <source>
        <strain evidence="2">180601</strain>
        <tissue evidence="2">Whole Body</tissue>
    </source>
</reference>
<dbReference type="AlphaFoldDB" id="A0A6G0YYM0"/>
<dbReference type="CDD" id="cd12097">
    <property type="entry name" value="DD_RI_PKA"/>
    <property type="match status" value="1"/>
</dbReference>
<keyword evidence="3" id="KW-1185">Reference proteome</keyword>
<evidence type="ECO:0000313" key="2">
    <source>
        <dbReference type="EMBL" id="KAF0763304.1"/>
    </source>
</evidence>
<protein>
    <submittedName>
        <fullName evidence="2">cAMP-dependent protein kinase type I regulatory subunit isoform X1</fullName>
    </submittedName>
</protein>
<comment type="caution">
    <text evidence="2">The sequence shown here is derived from an EMBL/GenBank/DDBJ whole genome shotgun (WGS) entry which is preliminary data.</text>
</comment>
<proteinExistence type="predicted"/>
<dbReference type="Pfam" id="PF02197">
    <property type="entry name" value="RIIa"/>
    <property type="match status" value="1"/>
</dbReference>
<dbReference type="Gene3D" id="1.20.890.10">
    <property type="entry name" value="cAMP-dependent protein kinase regulatory subunit, dimerization-anchoring domain"/>
    <property type="match status" value="1"/>
</dbReference>
<dbReference type="OrthoDB" id="417078at2759"/>
<sequence length="61" mass="7411">MTSNVYDDLNVDDCELYVQRHNIQQILKDCIVQLCIVKPERPLTFFRQYFQKLEMVSTYTY</sequence>
<dbReference type="SMART" id="SM00394">
    <property type="entry name" value="RIIa"/>
    <property type="match status" value="1"/>
</dbReference>